<name>A0A8J4W2W0_9STRA</name>
<reference evidence="1" key="2">
    <citation type="submission" date="2020-02" db="EMBL/GenBank/DDBJ databases">
        <authorList>
            <person name="Studholme D.J."/>
        </authorList>
    </citation>
    <scope>NUCLEOTIDE SEQUENCE</scope>
    <source>
        <strain evidence="1">00238/432</strain>
    </source>
</reference>
<proteinExistence type="predicted"/>
<protein>
    <submittedName>
        <fullName evidence="1">Uncharacterized protein</fullName>
    </submittedName>
</protein>
<accession>A0A8J4W2W0</accession>
<evidence type="ECO:0000313" key="1">
    <source>
        <dbReference type="EMBL" id="KAF4317375.1"/>
    </source>
</evidence>
<dbReference type="AlphaFoldDB" id="A0A8J4W2W0"/>
<dbReference type="Proteomes" id="UP000702964">
    <property type="component" value="Unassembled WGS sequence"/>
</dbReference>
<evidence type="ECO:0000313" key="2">
    <source>
        <dbReference type="Proteomes" id="UP000702964"/>
    </source>
</evidence>
<reference evidence="1" key="1">
    <citation type="journal article" date="2015" name="Genom Data">
        <title>Draft genome sequences of Phytophthora kernoviae and Phytophthora ramorum lineage EU2 from Scotland.</title>
        <authorList>
            <person name="Sambles C."/>
            <person name="Schlenzig A."/>
            <person name="O'Neill P."/>
            <person name="Grant M."/>
            <person name="Studholme D.J."/>
        </authorList>
    </citation>
    <scope>NUCLEOTIDE SEQUENCE</scope>
    <source>
        <strain evidence="1">00238/432</strain>
    </source>
</reference>
<sequence length="192" mass="20949">MPVQAHIDFFENFSSGASAAPTATRTADYNRDVPFLVAFFESITTSSIPTTTPPTQLCAHDAPRSATKIANVLPANEELSSSLPDTMVDHDEFVQSLYDMTVADDDQPAAEMAQTSTLAPFGAVVETDYHEEPTPISADAAKIKSWPGVKITGSRLFDFRSSPRYLQQVADAKLRRAVALAKLNERRPFLAQ</sequence>
<comment type="caution">
    <text evidence="1">The sequence shown here is derived from an EMBL/GenBank/DDBJ whole genome shotgun (WGS) entry which is preliminary data.</text>
</comment>
<dbReference type="EMBL" id="AOFI03000398">
    <property type="protein sequence ID" value="KAF4317375.1"/>
    <property type="molecule type" value="Genomic_DNA"/>
</dbReference>
<organism evidence="1 2">
    <name type="scientific">Phytophthora kernoviae 00238/432</name>
    <dbReference type="NCBI Taxonomy" id="1284355"/>
    <lineage>
        <taxon>Eukaryota</taxon>
        <taxon>Sar</taxon>
        <taxon>Stramenopiles</taxon>
        <taxon>Oomycota</taxon>
        <taxon>Peronosporomycetes</taxon>
        <taxon>Peronosporales</taxon>
        <taxon>Peronosporaceae</taxon>
        <taxon>Phytophthora</taxon>
    </lineage>
</organism>
<gene>
    <name evidence="1" type="ORF">G195_008860</name>
</gene>